<protein>
    <submittedName>
        <fullName evidence="1">Uncharacterized protein</fullName>
    </submittedName>
</protein>
<sequence length="343" mass="38167">MIKPFTGEGDVVAWLTKVRLVARLMKVSDVANLIPLYLEGDALALFLEMDESAQSDADKIEARLKEAYADGTFTAFGKMVQMKWMGEQVDVFATEIRRFARLAGFNDDLEKIVKLTFVNGFQEKISVALKQVPNILTMPMSEVVSQARILSAKSSSGVTAVTVGNDHRPKGGKSCITAFDGREVECRGPSWAELEVEGVCVKVRAIVTDSIIEDVDVVMGMDASNQLGGVTVRQGNVQFGSAKCSLIAHADTREEKGVSVIEDKDFRAEFDGTQWTVEWFWKEDRPVKLKNKMCCYKNNLKGRIGEEFEKEVDRWIEEGILVPWVCTAPDRSRDPTSSTSYLV</sequence>
<dbReference type="Proteomes" id="UP001286313">
    <property type="component" value="Unassembled WGS sequence"/>
</dbReference>
<accession>A0AAE1L1Z6</accession>
<dbReference type="EMBL" id="JAWQEG010000199">
    <property type="protein sequence ID" value="KAK3893556.1"/>
    <property type="molecule type" value="Genomic_DNA"/>
</dbReference>
<evidence type="ECO:0000313" key="2">
    <source>
        <dbReference type="Proteomes" id="UP001286313"/>
    </source>
</evidence>
<proteinExistence type="predicted"/>
<comment type="caution">
    <text evidence="1">The sequence shown here is derived from an EMBL/GenBank/DDBJ whole genome shotgun (WGS) entry which is preliminary data.</text>
</comment>
<dbReference type="AlphaFoldDB" id="A0AAE1L1Z6"/>
<keyword evidence="2" id="KW-1185">Reference proteome</keyword>
<evidence type="ECO:0000313" key="1">
    <source>
        <dbReference type="EMBL" id="KAK3893556.1"/>
    </source>
</evidence>
<name>A0AAE1L1Z6_PETCI</name>
<reference evidence="1" key="1">
    <citation type="submission" date="2023-10" db="EMBL/GenBank/DDBJ databases">
        <title>Genome assemblies of two species of porcelain crab, Petrolisthes cinctipes and Petrolisthes manimaculis (Anomura: Porcellanidae).</title>
        <authorList>
            <person name="Angst P."/>
        </authorList>
    </citation>
    <scope>NUCLEOTIDE SEQUENCE</scope>
    <source>
        <strain evidence="1">PB745_01</strain>
        <tissue evidence="1">Gill</tissue>
    </source>
</reference>
<organism evidence="1 2">
    <name type="scientific">Petrolisthes cinctipes</name>
    <name type="common">Flat porcelain crab</name>
    <dbReference type="NCBI Taxonomy" id="88211"/>
    <lineage>
        <taxon>Eukaryota</taxon>
        <taxon>Metazoa</taxon>
        <taxon>Ecdysozoa</taxon>
        <taxon>Arthropoda</taxon>
        <taxon>Crustacea</taxon>
        <taxon>Multicrustacea</taxon>
        <taxon>Malacostraca</taxon>
        <taxon>Eumalacostraca</taxon>
        <taxon>Eucarida</taxon>
        <taxon>Decapoda</taxon>
        <taxon>Pleocyemata</taxon>
        <taxon>Anomura</taxon>
        <taxon>Galatheoidea</taxon>
        <taxon>Porcellanidae</taxon>
        <taxon>Petrolisthes</taxon>
    </lineage>
</organism>
<gene>
    <name evidence="1" type="ORF">Pcinc_002621</name>
</gene>